<dbReference type="RefSeq" id="WP_204680458.1">
    <property type="nucleotide sequence ID" value="NZ_BSNR01000005.1"/>
</dbReference>
<keyword evidence="2" id="KW-0472">Membrane</keyword>
<dbReference type="Gene3D" id="1.20.1600.10">
    <property type="entry name" value="Outer membrane efflux proteins (OEP)"/>
    <property type="match status" value="1"/>
</dbReference>
<accession>A0ABS2K2P1</accession>
<feature type="chain" id="PRO_5044983250" evidence="2">
    <location>
        <begin position="21"/>
        <end position="474"/>
    </location>
</feature>
<comment type="similarity">
    <text evidence="1 2">Belongs to the outer membrane factor (OMF) (TC 1.B.17) family.</text>
</comment>
<dbReference type="EMBL" id="JADIKE010000030">
    <property type="protein sequence ID" value="MBM7124930.1"/>
    <property type="molecule type" value="Genomic_DNA"/>
</dbReference>
<dbReference type="Gene3D" id="2.20.200.10">
    <property type="entry name" value="Outer membrane efflux proteins (OEP)"/>
    <property type="match status" value="1"/>
</dbReference>
<comment type="subcellular location">
    <subcellularLocation>
        <location evidence="2">Cell outer membrane</location>
        <topology evidence="2">Lipid-anchor</topology>
    </subcellularLocation>
</comment>
<dbReference type="PANTHER" id="PTHR30203:SF21">
    <property type="entry name" value="OUTER MEMBRANE COMPONENT OF MULTIDRUG EFFLUX PUMP-RELATED"/>
    <property type="match status" value="1"/>
</dbReference>
<keyword evidence="4" id="KW-1185">Reference proteome</keyword>
<keyword evidence="2" id="KW-0449">Lipoprotein</keyword>
<dbReference type="PANTHER" id="PTHR30203">
    <property type="entry name" value="OUTER MEMBRANE CATION EFFLUX PROTEIN"/>
    <property type="match status" value="1"/>
</dbReference>
<keyword evidence="2" id="KW-1134">Transmembrane beta strand</keyword>
<comment type="caution">
    <text evidence="3">The sequence shown here is derived from an EMBL/GenBank/DDBJ whole genome shotgun (WGS) entry which is preliminary data.</text>
</comment>
<keyword evidence="2" id="KW-0812">Transmembrane</keyword>
<sequence>MVKLRPLLIVGICASMPACMTVGPNYHVPAAALVNAPDAQRNFTFAGANISSTPAADQWWRLYDDPVLNRLVKNALNENIQLRVAAANLQRSQAMVIEAEAQHFSGSINAAEGWQHPSEEAVLQRTGITPFQGYAVGTSISYDLDLFGAIRRGIEAAKADDAAVVAARDLVRINVVAQTASAYADVCNAGHEIALMKQKIAIEEKFTRFTSETVSRGRVSPTENARQQDVVASLKAKLPMLESSQRNAAIRIAVLQGKVAEDYDPSLLTCDAPLHLDQELPVGSGQDMLRRRPDVRMAERRLAAATAQIGVATAALYPDIQFGVSLGSTGVVGDALTGYTNQYGIGPSVSWDLNRKAVRARIAEANAESRARLGIFDETVLEALKEVETSLDNYAADRDRRTQLQAALNGAVKREQEVEELYGGGRIDALTMLAAQRDSWTAELALADIERTLNHDQIDIFLALGGGWQGTPKS</sequence>
<dbReference type="InterPro" id="IPR010131">
    <property type="entry name" value="MdtP/NodT-like"/>
</dbReference>
<evidence type="ECO:0000313" key="3">
    <source>
        <dbReference type="EMBL" id="MBM7124930.1"/>
    </source>
</evidence>
<dbReference type="InterPro" id="IPR003423">
    <property type="entry name" value="OMP_efflux"/>
</dbReference>
<organism evidence="3 4">
    <name type="scientific">Dyella flava</name>
    <dbReference type="NCBI Taxonomy" id="1920170"/>
    <lineage>
        <taxon>Bacteria</taxon>
        <taxon>Pseudomonadati</taxon>
        <taxon>Pseudomonadota</taxon>
        <taxon>Gammaproteobacteria</taxon>
        <taxon>Lysobacterales</taxon>
        <taxon>Rhodanobacteraceae</taxon>
        <taxon>Dyella</taxon>
    </lineage>
</organism>
<dbReference type="NCBIfam" id="TIGR01845">
    <property type="entry name" value="outer_NodT"/>
    <property type="match status" value="1"/>
</dbReference>
<name>A0ABS2K2P1_9GAMM</name>
<reference evidence="3" key="1">
    <citation type="submission" date="2020-10" db="EMBL/GenBank/DDBJ databases">
        <title>Phylogeny of dyella-like bacteria.</title>
        <authorList>
            <person name="Fu J."/>
        </authorList>
    </citation>
    <scope>NUCLEOTIDE SEQUENCE</scope>
    <source>
        <strain evidence="3">DHOC52</strain>
    </source>
</reference>
<evidence type="ECO:0000256" key="1">
    <source>
        <dbReference type="ARBA" id="ARBA00007613"/>
    </source>
</evidence>
<dbReference type="Pfam" id="PF02321">
    <property type="entry name" value="OEP"/>
    <property type="match status" value="2"/>
</dbReference>
<gene>
    <name evidence="3" type="ORF">ISP19_06010</name>
</gene>
<proteinExistence type="inferred from homology"/>
<feature type="signal peptide" evidence="2">
    <location>
        <begin position="1"/>
        <end position="20"/>
    </location>
</feature>
<keyword evidence="2" id="KW-0564">Palmitate</keyword>
<dbReference type="SUPFAM" id="SSF56954">
    <property type="entry name" value="Outer membrane efflux proteins (OEP)"/>
    <property type="match status" value="1"/>
</dbReference>
<evidence type="ECO:0000256" key="2">
    <source>
        <dbReference type="RuleBase" id="RU362097"/>
    </source>
</evidence>
<protein>
    <submittedName>
        <fullName evidence="3">Efflux transporter outer membrane subunit</fullName>
    </submittedName>
</protein>
<dbReference type="Proteomes" id="UP001430149">
    <property type="component" value="Unassembled WGS sequence"/>
</dbReference>
<evidence type="ECO:0000313" key="4">
    <source>
        <dbReference type="Proteomes" id="UP001430149"/>
    </source>
</evidence>
<keyword evidence="2" id="KW-0732">Signal</keyword>